<protein>
    <submittedName>
        <fullName evidence="3">ADAM cysteine-rich domain-containing protein</fullName>
    </submittedName>
</protein>
<evidence type="ECO:0000313" key="2">
    <source>
        <dbReference type="Proteomes" id="UP000887566"/>
    </source>
</evidence>
<proteinExistence type="predicted"/>
<name>A0A914VR35_9BILA</name>
<dbReference type="Proteomes" id="UP000887566">
    <property type="component" value="Unplaced"/>
</dbReference>
<reference evidence="3" key="1">
    <citation type="submission" date="2022-11" db="UniProtKB">
        <authorList>
            <consortium name="WormBaseParasite"/>
        </authorList>
    </citation>
    <scope>IDENTIFICATION</scope>
</reference>
<organism evidence="2 3">
    <name type="scientific">Plectus sambesii</name>
    <dbReference type="NCBI Taxonomy" id="2011161"/>
    <lineage>
        <taxon>Eukaryota</taxon>
        <taxon>Metazoa</taxon>
        <taxon>Ecdysozoa</taxon>
        <taxon>Nematoda</taxon>
        <taxon>Chromadorea</taxon>
        <taxon>Plectida</taxon>
        <taxon>Plectina</taxon>
        <taxon>Plectoidea</taxon>
        <taxon>Plectidae</taxon>
        <taxon>Plectus</taxon>
    </lineage>
</organism>
<keyword evidence="2" id="KW-1185">Reference proteome</keyword>
<evidence type="ECO:0000313" key="3">
    <source>
        <dbReference type="WBParaSite" id="PSAMB.scaffold22911size465.g38752.t1"/>
    </source>
</evidence>
<evidence type="ECO:0000259" key="1">
    <source>
        <dbReference type="Pfam" id="PF08516"/>
    </source>
</evidence>
<dbReference type="Pfam" id="PF08516">
    <property type="entry name" value="ADAM_CR"/>
    <property type="match status" value="1"/>
</dbReference>
<dbReference type="WBParaSite" id="PSAMB.scaffold22911size465.g38752.t1">
    <property type="protein sequence ID" value="PSAMB.scaffold22911size465.g38752.t1"/>
    <property type="gene ID" value="PSAMB.scaffold22911size465.g38752"/>
</dbReference>
<feature type="domain" description="ADAM cysteine-rich" evidence="1">
    <location>
        <begin position="1"/>
        <end position="50"/>
    </location>
</feature>
<sequence length="66" mass="7458">ACFERFNSLGVEHGNCGRNGDHSYRRCDLRNSVCGMLHCQNGSSSATDARWMSFNSKFIENGRQLE</sequence>
<dbReference type="InterPro" id="IPR006586">
    <property type="entry name" value="ADAM_Cys-rich"/>
</dbReference>
<dbReference type="AlphaFoldDB" id="A0A914VR35"/>
<accession>A0A914VR35</accession>